<name>A0A2U1KI49_ARTAN</name>
<evidence type="ECO:0000313" key="1">
    <source>
        <dbReference type="EMBL" id="PWA36450.1"/>
    </source>
</evidence>
<proteinExistence type="predicted"/>
<comment type="caution">
    <text evidence="1">The sequence shown here is derived from an EMBL/GenBank/DDBJ whole genome shotgun (WGS) entry which is preliminary data.</text>
</comment>
<sequence length="97" mass="11334">MSWRLLYFSDTLALNESRILSMQWQQFLNASASLPPIFIGLSSIRRSCLKIVEENPNPKAVSKPIERKRKLLDFDEDSEGDERKKVSKKFKGKMIRF</sequence>
<accession>A0A2U1KI49</accession>
<protein>
    <submittedName>
        <fullName evidence="1">Uncharacterized protein</fullName>
    </submittedName>
</protein>
<reference evidence="1 2" key="1">
    <citation type="journal article" date="2018" name="Mol. Plant">
        <title>The genome of Artemisia annua provides insight into the evolution of Asteraceae family and artemisinin biosynthesis.</title>
        <authorList>
            <person name="Shen Q."/>
            <person name="Zhang L."/>
            <person name="Liao Z."/>
            <person name="Wang S."/>
            <person name="Yan T."/>
            <person name="Shi P."/>
            <person name="Liu M."/>
            <person name="Fu X."/>
            <person name="Pan Q."/>
            <person name="Wang Y."/>
            <person name="Lv Z."/>
            <person name="Lu X."/>
            <person name="Zhang F."/>
            <person name="Jiang W."/>
            <person name="Ma Y."/>
            <person name="Chen M."/>
            <person name="Hao X."/>
            <person name="Li L."/>
            <person name="Tang Y."/>
            <person name="Lv G."/>
            <person name="Zhou Y."/>
            <person name="Sun X."/>
            <person name="Brodelius P.E."/>
            <person name="Rose J.K.C."/>
            <person name="Tang K."/>
        </authorList>
    </citation>
    <scope>NUCLEOTIDE SEQUENCE [LARGE SCALE GENOMIC DNA]</scope>
    <source>
        <strain evidence="2">cv. Huhao1</strain>
        <tissue evidence="1">Leaf</tissue>
    </source>
</reference>
<dbReference type="EMBL" id="PKPP01018171">
    <property type="protein sequence ID" value="PWA36450.1"/>
    <property type="molecule type" value="Genomic_DNA"/>
</dbReference>
<dbReference type="AlphaFoldDB" id="A0A2U1KI49"/>
<gene>
    <name evidence="1" type="ORF">CTI12_AA599790</name>
</gene>
<organism evidence="1 2">
    <name type="scientific">Artemisia annua</name>
    <name type="common">Sweet wormwood</name>
    <dbReference type="NCBI Taxonomy" id="35608"/>
    <lineage>
        <taxon>Eukaryota</taxon>
        <taxon>Viridiplantae</taxon>
        <taxon>Streptophyta</taxon>
        <taxon>Embryophyta</taxon>
        <taxon>Tracheophyta</taxon>
        <taxon>Spermatophyta</taxon>
        <taxon>Magnoliopsida</taxon>
        <taxon>eudicotyledons</taxon>
        <taxon>Gunneridae</taxon>
        <taxon>Pentapetalae</taxon>
        <taxon>asterids</taxon>
        <taxon>campanulids</taxon>
        <taxon>Asterales</taxon>
        <taxon>Asteraceae</taxon>
        <taxon>Asteroideae</taxon>
        <taxon>Anthemideae</taxon>
        <taxon>Artemisiinae</taxon>
        <taxon>Artemisia</taxon>
    </lineage>
</organism>
<evidence type="ECO:0000313" key="2">
    <source>
        <dbReference type="Proteomes" id="UP000245207"/>
    </source>
</evidence>
<keyword evidence="2" id="KW-1185">Reference proteome</keyword>
<dbReference type="Proteomes" id="UP000245207">
    <property type="component" value="Unassembled WGS sequence"/>
</dbReference>